<name>A0ABD1LNF7_9FABA</name>
<evidence type="ECO:0000313" key="7">
    <source>
        <dbReference type="EMBL" id="KAL2325013.1"/>
    </source>
</evidence>
<evidence type="ECO:0000256" key="3">
    <source>
        <dbReference type="ARBA" id="ARBA00022840"/>
    </source>
</evidence>
<evidence type="ECO:0000256" key="5">
    <source>
        <dbReference type="ARBA" id="ARBA00025467"/>
    </source>
</evidence>
<dbReference type="PANTHER" id="PTHR45633">
    <property type="entry name" value="60 KDA HEAT SHOCK PROTEIN, MITOCHONDRIAL"/>
    <property type="match status" value="1"/>
</dbReference>
<sequence>MYRFATSLASKARIARSNTQQIGSRVNWSRNYAAKDIRFGVEARALMLKGVEELAEAVKVTMGPKGRNVVIEQSFGAPKVTKDGVTVAKSIEFKDKVKNIGASLVKQVANATNDVAGDGTTCATILTRAIFTEGCKSVAAGMNAMDLRRGINMAVDAVVTNLKSRARMISTSEEIAQVGTISANGEREIGELIAKAMEKVGKEGVITISDGKTLYNELEVVEGMKLDRGYISPYFITNQKNQKCELEDPLIIIHEKKISSINAIVKVLELALKRQRPLLIVAEDVESDALATLILNKLRAGIKVCAIKAPGFGENRKSGLQDLAVLTGGQLITEELGMNLEKVDLDMLGSCKKVTISKDDTVILDGAGDKKSIEERCEQIRSAIENSTSDYDKEKLQERLAKLSGGVAVLKIGGASEAEVGEKKDRVTDALNATKAAVEEGIVPGGGVALLYASSELDKLQTANFDQKIGVQIIQNALKTPVHTIASNAGVEGAVVVGKLLEQNNPDLGYDAAKGEYVDMVKSGIIDPLKVIRTALVDAASVSSLMTTTEAVVSELPKDDKDVPAMGGGMGGMDY</sequence>
<evidence type="ECO:0000256" key="1">
    <source>
        <dbReference type="ARBA" id="ARBA00006607"/>
    </source>
</evidence>
<dbReference type="CDD" id="cd03344">
    <property type="entry name" value="GroEL"/>
    <property type="match status" value="1"/>
</dbReference>
<dbReference type="NCBIfam" id="TIGR02348">
    <property type="entry name" value="GroEL"/>
    <property type="match status" value="1"/>
</dbReference>
<dbReference type="InterPro" id="IPR027410">
    <property type="entry name" value="TCP-1-like_intermed_sf"/>
</dbReference>
<dbReference type="NCBIfam" id="NF009487">
    <property type="entry name" value="PRK12849.1"/>
    <property type="match status" value="1"/>
</dbReference>
<dbReference type="FunFam" id="3.50.7.10:FF:000001">
    <property type="entry name" value="60 kDa chaperonin"/>
    <property type="match status" value="1"/>
</dbReference>
<gene>
    <name evidence="7" type="ORF">Fmac_024071</name>
</gene>
<protein>
    <submittedName>
        <fullName evidence="7">Uncharacterized protein</fullName>
    </submittedName>
</protein>
<dbReference type="SUPFAM" id="SSF54849">
    <property type="entry name" value="GroEL-intermediate domain like"/>
    <property type="match status" value="1"/>
</dbReference>
<proteinExistence type="inferred from homology"/>
<evidence type="ECO:0000256" key="2">
    <source>
        <dbReference type="ARBA" id="ARBA00022741"/>
    </source>
</evidence>
<keyword evidence="2" id="KW-0547">Nucleotide-binding</keyword>
<evidence type="ECO:0000256" key="6">
    <source>
        <dbReference type="RuleBase" id="RU000418"/>
    </source>
</evidence>
<evidence type="ECO:0000313" key="8">
    <source>
        <dbReference type="Proteomes" id="UP001603857"/>
    </source>
</evidence>
<dbReference type="InterPro" id="IPR001844">
    <property type="entry name" value="Cpn60/GroEL"/>
</dbReference>
<dbReference type="SUPFAM" id="SSF52029">
    <property type="entry name" value="GroEL apical domain-like"/>
    <property type="match status" value="1"/>
</dbReference>
<dbReference type="EMBL" id="JBGMDY010000008">
    <property type="protein sequence ID" value="KAL2325013.1"/>
    <property type="molecule type" value="Genomic_DNA"/>
</dbReference>
<comment type="caution">
    <text evidence="7">The sequence shown here is derived from an EMBL/GenBank/DDBJ whole genome shotgun (WGS) entry which is preliminary data.</text>
</comment>
<comment type="function">
    <text evidence="5">Implicated in mitochondrial protein import and macromolecular assembly. May facilitate the correct folding of imported proteins. May also prevent misfolding and promote the refolding and proper assembly of unfolded polypeptides generated under stress conditions in the mitochondrial matrix.</text>
</comment>
<dbReference type="InterPro" id="IPR002423">
    <property type="entry name" value="Cpn60/GroEL/TCP-1"/>
</dbReference>
<organism evidence="7 8">
    <name type="scientific">Flemingia macrophylla</name>
    <dbReference type="NCBI Taxonomy" id="520843"/>
    <lineage>
        <taxon>Eukaryota</taxon>
        <taxon>Viridiplantae</taxon>
        <taxon>Streptophyta</taxon>
        <taxon>Embryophyta</taxon>
        <taxon>Tracheophyta</taxon>
        <taxon>Spermatophyta</taxon>
        <taxon>Magnoliopsida</taxon>
        <taxon>eudicotyledons</taxon>
        <taxon>Gunneridae</taxon>
        <taxon>Pentapetalae</taxon>
        <taxon>rosids</taxon>
        <taxon>fabids</taxon>
        <taxon>Fabales</taxon>
        <taxon>Fabaceae</taxon>
        <taxon>Papilionoideae</taxon>
        <taxon>50 kb inversion clade</taxon>
        <taxon>NPAAA clade</taxon>
        <taxon>indigoferoid/millettioid clade</taxon>
        <taxon>Phaseoleae</taxon>
        <taxon>Flemingia</taxon>
    </lineage>
</organism>
<dbReference type="Proteomes" id="UP001603857">
    <property type="component" value="Unassembled WGS sequence"/>
</dbReference>
<dbReference type="NCBIfam" id="NF009489">
    <property type="entry name" value="PRK12851.1"/>
    <property type="match status" value="1"/>
</dbReference>
<dbReference type="NCBIfam" id="NF009488">
    <property type="entry name" value="PRK12850.1"/>
    <property type="match status" value="1"/>
</dbReference>
<dbReference type="InterPro" id="IPR027409">
    <property type="entry name" value="GroEL-like_apical_dom_sf"/>
</dbReference>
<dbReference type="InterPro" id="IPR027413">
    <property type="entry name" value="GROEL-like_equatorial_sf"/>
</dbReference>
<accession>A0ABD1LNF7</accession>
<dbReference type="Pfam" id="PF00118">
    <property type="entry name" value="Cpn60_TCP1"/>
    <property type="match status" value="1"/>
</dbReference>
<dbReference type="HAMAP" id="MF_00600">
    <property type="entry name" value="CH60"/>
    <property type="match status" value="1"/>
</dbReference>
<dbReference type="AlphaFoldDB" id="A0ABD1LNF7"/>
<reference evidence="7 8" key="1">
    <citation type="submission" date="2024-08" db="EMBL/GenBank/DDBJ databases">
        <title>Insights into the chromosomal genome structure of Flemingia macrophylla.</title>
        <authorList>
            <person name="Ding Y."/>
            <person name="Zhao Y."/>
            <person name="Bi W."/>
            <person name="Wu M."/>
            <person name="Zhao G."/>
            <person name="Gong Y."/>
            <person name="Li W."/>
            <person name="Zhang P."/>
        </authorList>
    </citation>
    <scope>NUCLEOTIDE SEQUENCE [LARGE SCALE GENOMIC DNA]</scope>
    <source>
        <strain evidence="7">DYQJB</strain>
        <tissue evidence="7">Leaf</tissue>
    </source>
</reference>
<dbReference type="NCBIfam" id="NF000592">
    <property type="entry name" value="PRK00013.1"/>
    <property type="match status" value="1"/>
</dbReference>
<dbReference type="InterPro" id="IPR018370">
    <property type="entry name" value="Chaperonin_Cpn60_CS"/>
</dbReference>
<dbReference type="PROSITE" id="PS00296">
    <property type="entry name" value="CHAPERONINS_CPN60"/>
    <property type="match status" value="1"/>
</dbReference>
<keyword evidence="8" id="KW-1185">Reference proteome</keyword>
<comment type="similarity">
    <text evidence="1 6">Belongs to the chaperonin (HSP60) family.</text>
</comment>
<keyword evidence="3" id="KW-0067">ATP-binding</keyword>
<dbReference type="Gene3D" id="3.50.7.10">
    <property type="entry name" value="GroEL"/>
    <property type="match status" value="1"/>
</dbReference>
<dbReference type="FunFam" id="1.10.560.10:FF:000001">
    <property type="entry name" value="60 kDa chaperonin"/>
    <property type="match status" value="1"/>
</dbReference>
<dbReference type="Gene3D" id="1.10.560.10">
    <property type="entry name" value="GroEL-like equatorial domain"/>
    <property type="match status" value="1"/>
</dbReference>
<dbReference type="SUPFAM" id="SSF48592">
    <property type="entry name" value="GroEL equatorial domain-like"/>
    <property type="match status" value="1"/>
</dbReference>
<dbReference type="GO" id="GO:0005524">
    <property type="term" value="F:ATP binding"/>
    <property type="evidence" value="ECO:0007669"/>
    <property type="project" value="UniProtKB-KW"/>
</dbReference>
<evidence type="ECO:0000256" key="4">
    <source>
        <dbReference type="ARBA" id="ARBA00023186"/>
    </source>
</evidence>
<dbReference type="Gene3D" id="3.30.260.10">
    <property type="entry name" value="TCP-1-like chaperonin intermediate domain"/>
    <property type="match status" value="1"/>
</dbReference>
<keyword evidence="4" id="KW-0143">Chaperone</keyword>
<dbReference type="PRINTS" id="PR00298">
    <property type="entry name" value="CHAPERONIN60"/>
</dbReference>